<proteinExistence type="predicted"/>
<gene>
    <name evidence="2" type="ORF">BGZ70_006218</name>
</gene>
<dbReference type="Pfam" id="PF00583">
    <property type="entry name" value="Acetyltransf_1"/>
    <property type="match status" value="1"/>
</dbReference>
<dbReference type="AlphaFoldDB" id="A0A9P6M3T4"/>
<keyword evidence="3" id="KW-1185">Reference proteome</keyword>
<sequence length="171" mass="19561">MTATTEEKTLAPPNRDSTVTLREINKENWRAITDLKISEIQTDYVSTNLKSLCESHYSEDAWVRGIYADETPVGFLMLSLWEPDEWYCIWRFMIDEKFQGLGFGRQAVLLAIAHVKETFPKAKLMRLYSAGPDGMKGSTGDYSPYKFYTGLGFKNEGEYDELGKVDMTLDI</sequence>
<name>A0A9P6M3T4_MORAP</name>
<organism evidence="2 3">
    <name type="scientific">Mortierella alpina</name>
    <name type="common">Oleaginous fungus</name>
    <name type="synonym">Mortierella renispora</name>
    <dbReference type="NCBI Taxonomy" id="64518"/>
    <lineage>
        <taxon>Eukaryota</taxon>
        <taxon>Fungi</taxon>
        <taxon>Fungi incertae sedis</taxon>
        <taxon>Mucoromycota</taxon>
        <taxon>Mortierellomycotina</taxon>
        <taxon>Mortierellomycetes</taxon>
        <taxon>Mortierellales</taxon>
        <taxon>Mortierellaceae</taxon>
        <taxon>Mortierella</taxon>
    </lineage>
</organism>
<dbReference type="OrthoDB" id="4216009at2759"/>
<dbReference type="Gene3D" id="3.40.630.30">
    <property type="match status" value="1"/>
</dbReference>
<protein>
    <recommendedName>
        <fullName evidence="1">N-acetyltransferase domain-containing protein</fullName>
    </recommendedName>
</protein>
<reference evidence="2" key="1">
    <citation type="journal article" date="2020" name="Fungal Divers.">
        <title>Resolving the Mortierellaceae phylogeny through synthesis of multi-gene phylogenetics and phylogenomics.</title>
        <authorList>
            <person name="Vandepol N."/>
            <person name="Liber J."/>
            <person name="Desiro A."/>
            <person name="Na H."/>
            <person name="Kennedy M."/>
            <person name="Barry K."/>
            <person name="Grigoriev I.V."/>
            <person name="Miller A.N."/>
            <person name="O'Donnell K."/>
            <person name="Stajich J.E."/>
            <person name="Bonito G."/>
        </authorList>
    </citation>
    <scope>NUCLEOTIDE SEQUENCE</scope>
    <source>
        <strain evidence="2">CK1249</strain>
    </source>
</reference>
<dbReference type="SUPFAM" id="SSF55729">
    <property type="entry name" value="Acyl-CoA N-acyltransferases (Nat)"/>
    <property type="match status" value="1"/>
</dbReference>
<dbReference type="InterPro" id="IPR016181">
    <property type="entry name" value="Acyl_CoA_acyltransferase"/>
</dbReference>
<feature type="domain" description="N-acetyltransferase" evidence="1">
    <location>
        <begin position="19"/>
        <end position="171"/>
    </location>
</feature>
<dbReference type="CDD" id="cd04301">
    <property type="entry name" value="NAT_SF"/>
    <property type="match status" value="1"/>
</dbReference>
<dbReference type="EMBL" id="JAAAHY010000345">
    <property type="protein sequence ID" value="KAF9964600.1"/>
    <property type="molecule type" value="Genomic_DNA"/>
</dbReference>
<evidence type="ECO:0000259" key="1">
    <source>
        <dbReference type="PROSITE" id="PS51186"/>
    </source>
</evidence>
<dbReference type="PROSITE" id="PS51186">
    <property type="entry name" value="GNAT"/>
    <property type="match status" value="1"/>
</dbReference>
<evidence type="ECO:0000313" key="3">
    <source>
        <dbReference type="Proteomes" id="UP000738359"/>
    </source>
</evidence>
<accession>A0A9P6M3T4</accession>
<dbReference type="InterPro" id="IPR000182">
    <property type="entry name" value="GNAT_dom"/>
</dbReference>
<evidence type="ECO:0000313" key="2">
    <source>
        <dbReference type="EMBL" id="KAF9964600.1"/>
    </source>
</evidence>
<comment type="caution">
    <text evidence="2">The sequence shown here is derived from an EMBL/GenBank/DDBJ whole genome shotgun (WGS) entry which is preliminary data.</text>
</comment>
<dbReference type="Proteomes" id="UP000738359">
    <property type="component" value="Unassembled WGS sequence"/>
</dbReference>
<dbReference type="GO" id="GO:0016747">
    <property type="term" value="F:acyltransferase activity, transferring groups other than amino-acyl groups"/>
    <property type="evidence" value="ECO:0007669"/>
    <property type="project" value="InterPro"/>
</dbReference>